<dbReference type="GO" id="GO:0006354">
    <property type="term" value="P:DNA-templated transcription elongation"/>
    <property type="evidence" value="ECO:0007669"/>
    <property type="project" value="UniProtKB-UniRule"/>
</dbReference>
<reference evidence="9 10" key="1">
    <citation type="submission" date="2019-07" db="EMBL/GenBank/DDBJ databases">
        <title>Genome sequence of Acholeplasma laidlawii strain with increased resistance to erythromycin.</title>
        <authorList>
            <person name="Medvedeva E.S."/>
            <person name="Baranova N.B."/>
            <person name="Siniagina M.N."/>
            <person name="Mouzykantov A."/>
            <person name="Chernova O.A."/>
            <person name="Chernov V.M."/>
        </authorList>
    </citation>
    <scope>NUCLEOTIDE SEQUENCE [LARGE SCALE GENOMIC DNA]</scope>
    <source>
        <strain evidence="9 10">PG8REry</strain>
    </source>
</reference>
<dbReference type="GO" id="GO:0031564">
    <property type="term" value="P:transcription antitermination"/>
    <property type="evidence" value="ECO:0007669"/>
    <property type="project" value="UniProtKB-UniRule"/>
</dbReference>
<dbReference type="GeneID" id="41338349"/>
<evidence type="ECO:0000259" key="8">
    <source>
        <dbReference type="SMART" id="SM00738"/>
    </source>
</evidence>
<dbReference type="RefSeq" id="WP_012242108.1">
    <property type="nucleotide sequence ID" value="NZ_CP103951.1"/>
</dbReference>
<proteinExistence type="inferred from homology"/>
<dbReference type="CDD" id="cd06091">
    <property type="entry name" value="KOW_NusG"/>
    <property type="match status" value="1"/>
</dbReference>
<organism evidence="9 10">
    <name type="scientific">Acholeplasma laidlawii</name>
    <dbReference type="NCBI Taxonomy" id="2148"/>
    <lineage>
        <taxon>Bacteria</taxon>
        <taxon>Bacillati</taxon>
        <taxon>Mycoplasmatota</taxon>
        <taxon>Mollicutes</taxon>
        <taxon>Acholeplasmatales</taxon>
        <taxon>Acholeplasmataceae</taxon>
        <taxon>Acholeplasma</taxon>
    </lineage>
</organism>
<gene>
    <name evidence="5 9" type="primary">nusG</name>
    <name evidence="9" type="ORF">FNV44_04895</name>
</gene>
<dbReference type="InterPro" id="IPR006645">
    <property type="entry name" value="NGN-like_dom"/>
</dbReference>
<comment type="function">
    <text evidence="5 7">Participates in transcription elongation, termination and antitermination.</text>
</comment>
<dbReference type="NCBIfam" id="TIGR01956">
    <property type="entry name" value="NusG_myco"/>
    <property type="match status" value="1"/>
</dbReference>
<dbReference type="InterPro" id="IPR008991">
    <property type="entry name" value="Translation_prot_SH3-like_sf"/>
</dbReference>
<evidence type="ECO:0000256" key="1">
    <source>
        <dbReference type="ARBA" id="ARBA00022472"/>
    </source>
</evidence>
<dbReference type="Gene3D" id="3.30.70.940">
    <property type="entry name" value="NusG, N-terminal domain"/>
    <property type="match status" value="1"/>
</dbReference>
<name>A0A553IJL6_ACHLA</name>
<dbReference type="SUPFAM" id="SSF50104">
    <property type="entry name" value="Translation proteins SH3-like domain"/>
    <property type="match status" value="1"/>
</dbReference>
<dbReference type="InterPro" id="IPR047050">
    <property type="entry name" value="NGN"/>
</dbReference>
<evidence type="ECO:0000256" key="5">
    <source>
        <dbReference type="HAMAP-Rule" id="MF_00948"/>
    </source>
</evidence>
<keyword evidence="4 5" id="KW-0804">Transcription</keyword>
<dbReference type="GO" id="GO:0006353">
    <property type="term" value="P:DNA-templated transcription termination"/>
    <property type="evidence" value="ECO:0007669"/>
    <property type="project" value="UniProtKB-UniRule"/>
</dbReference>
<evidence type="ECO:0000256" key="2">
    <source>
        <dbReference type="ARBA" id="ARBA00022814"/>
    </source>
</evidence>
<evidence type="ECO:0000256" key="4">
    <source>
        <dbReference type="ARBA" id="ARBA00023163"/>
    </source>
</evidence>
<evidence type="ECO:0000256" key="7">
    <source>
        <dbReference type="RuleBase" id="RU000538"/>
    </source>
</evidence>
<dbReference type="PANTHER" id="PTHR30265:SF2">
    <property type="entry name" value="TRANSCRIPTION TERMINATION_ANTITERMINATION PROTEIN NUSG"/>
    <property type="match status" value="1"/>
</dbReference>
<dbReference type="GO" id="GO:0005829">
    <property type="term" value="C:cytosol"/>
    <property type="evidence" value="ECO:0007669"/>
    <property type="project" value="TreeGrafter"/>
</dbReference>
<evidence type="ECO:0000313" key="10">
    <source>
        <dbReference type="Proteomes" id="UP000315938"/>
    </source>
</evidence>
<dbReference type="InterPro" id="IPR043425">
    <property type="entry name" value="NusG-like"/>
</dbReference>
<keyword evidence="2 5" id="KW-0889">Transcription antitermination</keyword>
<dbReference type="InterPro" id="IPR036735">
    <property type="entry name" value="NGN_dom_sf"/>
</dbReference>
<dbReference type="PRINTS" id="PR00338">
    <property type="entry name" value="NUSGTNSCPFCT"/>
</dbReference>
<dbReference type="InterPro" id="IPR001062">
    <property type="entry name" value="Transcrpt_antiterm_NusG"/>
</dbReference>
<dbReference type="GO" id="GO:0032784">
    <property type="term" value="P:regulation of DNA-templated transcription elongation"/>
    <property type="evidence" value="ECO:0007669"/>
    <property type="project" value="InterPro"/>
</dbReference>
<keyword evidence="3 5" id="KW-0805">Transcription regulation</keyword>
<dbReference type="SMART" id="SM00738">
    <property type="entry name" value="NGN"/>
    <property type="match status" value="1"/>
</dbReference>
<dbReference type="HAMAP" id="MF_00948">
    <property type="entry name" value="NusG"/>
    <property type="match status" value="1"/>
</dbReference>
<evidence type="ECO:0000256" key="6">
    <source>
        <dbReference type="NCBIfam" id="TIGR01956"/>
    </source>
</evidence>
<accession>A0A553IJL6</accession>
<comment type="similarity">
    <text evidence="5 7">Belongs to the NusG family.</text>
</comment>
<keyword evidence="1 5" id="KW-0806">Transcription termination</keyword>
<dbReference type="SUPFAM" id="SSF82679">
    <property type="entry name" value="N-utilization substance G protein NusG, N-terminal domain"/>
    <property type="match status" value="1"/>
</dbReference>
<comment type="caution">
    <text evidence="9">The sequence shown here is derived from an EMBL/GenBank/DDBJ whole genome shotgun (WGS) entry which is preliminary data.</text>
</comment>
<dbReference type="PANTHER" id="PTHR30265">
    <property type="entry name" value="RHO-INTERACTING TRANSCRIPTION TERMINATION FACTOR NUSG"/>
    <property type="match status" value="1"/>
</dbReference>
<dbReference type="NCBIfam" id="TIGR00922">
    <property type="entry name" value="nusG"/>
    <property type="match status" value="1"/>
</dbReference>
<dbReference type="InterPro" id="IPR014722">
    <property type="entry name" value="Rib_uL2_dom2"/>
</dbReference>
<evidence type="ECO:0000256" key="3">
    <source>
        <dbReference type="ARBA" id="ARBA00023015"/>
    </source>
</evidence>
<dbReference type="CDD" id="cd09891">
    <property type="entry name" value="NGN_Bact_1"/>
    <property type="match status" value="1"/>
</dbReference>
<sequence length="182" mass="20935">MAIRTPKRRWYVIQTYSGYEKAVKEDLARRVDSMGMQDYIYQIIVPEETYIEKNKDGKDKEKVRQIYPGYVFVEMLVTDDSWFVVRNTPRVTGFLGSSGGGTKPVPLLEEEIRPILLKANVISKPNYEYLLGKEVQIISGAFEGQIGRVSYVDADQEKMMVDIDVFGRATPTEIDFTQFKEI</sequence>
<dbReference type="Proteomes" id="UP000315938">
    <property type="component" value="Unassembled WGS sequence"/>
</dbReference>
<dbReference type="Pfam" id="PF00467">
    <property type="entry name" value="KOW"/>
    <property type="match status" value="1"/>
</dbReference>
<dbReference type="EMBL" id="VKID01000001">
    <property type="protein sequence ID" value="TRY00393.1"/>
    <property type="molecule type" value="Genomic_DNA"/>
</dbReference>
<evidence type="ECO:0000313" key="9">
    <source>
        <dbReference type="EMBL" id="TRY00393.1"/>
    </source>
</evidence>
<dbReference type="InterPro" id="IPR010216">
    <property type="entry name" value="Transcrpt_antiterm_NusG_myco"/>
</dbReference>
<dbReference type="Gene3D" id="2.30.30.30">
    <property type="match status" value="1"/>
</dbReference>
<feature type="domain" description="NusG-like N-terminal" evidence="8">
    <location>
        <begin position="7"/>
        <end position="119"/>
    </location>
</feature>
<dbReference type="OMA" id="EWYVIHT"/>
<dbReference type="AlphaFoldDB" id="A0A553IJL6"/>
<protein>
    <recommendedName>
        <fullName evidence="5 6">Transcription termination/antitermination protein NusG</fullName>
    </recommendedName>
</protein>
<dbReference type="InterPro" id="IPR005824">
    <property type="entry name" value="KOW"/>
</dbReference>
<dbReference type="Pfam" id="PF02357">
    <property type="entry name" value="NusG"/>
    <property type="match status" value="1"/>
</dbReference>